<proteinExistence type="predicted"/>
<reference evidence="1 2" key="1">
    <citation type="submission" date="2018-12" db="EMBL/GenBank/DDBJ databases">
        <title>Complete genome sequence of Streptomyces ficellus NRRL8067, the producer of ficellomycin, feldamycin and nojirimycin.</title>
        <authorList>
            <person name="Zhang H."/>
            <person name="Yue R."/>
            <person name="Liu Y."/>
            <person name="Li M."/>
            <person name="Mu H."/>
            <person name="Zhang J."/>
        </authorList>
    </citation>
    <scope>NUCLEOTIDE SEQUENCE [LARGE SCALE GENOMIC DNA]</scope>
    <source>
        <strain evidence="1 2">NRRL 8067</strain>
    </source>
</reference>
<gene>
    <name evidence="1" type="ORF">EIZ62_15235</name>
</gene>
<dbReference type="RefSeq" id="WP_156693193.1">
    <property type="nucleotide sequence ID" value="NZ_CP034279.1"/>
</dbReference>
<protein>
    <submittedName>
        <fullName evidence="1">Uncharacterized protein</fullName>
    </submittedName>
</protein>
<dbReference type="OrthoDB" id="3689934at2"/>
<dbReference type="AlphaFoldDB" id="A0A6I6FP63"/>
<dbReference type="KEGG" id="sfic:EIZ62_15235"/>
<evidence type="ECO:0000313" key="1">
    <source>
        <dbReference type="EMBL" id="QGV79448.1"/>
    </source>
</evidence>
<name>A0A6I6FP63_9ACTN</name>
<accession>A0A6I6FP63</accession>
<dbReference type="Proteomes" id="UP000422572">
    <property type="component" value="Chromosome"/>
</dbReference>
<keyword evidence="2" id="KW-1185">Reference proteome</keyword>
<evidence type="ECO:0000313" key="2">
    <source>
        <dbReference type="Proteomes" id="UP000422572"/>
    </source>
</evidence>
<organism evidence="1 2">
    <name type="scientific">Streptomyces ficellus</name>
    <dbReference type="NCBI Taxonomy" id="1977088"/>
    <lineage>
        <taxon>Bacteria</taxon>
        <taxon>Bacillati</taxon>
        <taxon>Actinomycetota</taxon>
        <taxon>Actinomycetes</taxon>
        <taxon>Kitasatosporales</taxon>
        <taxon>Streptomycetaceae</taxon>
        <taxon>Streptomyces</taxon>
    </lineage>
</organism>
<dbReference type="EMBL" id="CP034279">
    <property type="protein sequence ID" value="QGV79448.1"/>
    <property type="molecule type" value="Genomic_DNA"/>
</dbReference>
<sequence length="182" mass="20200">MTTSLEPPAVLDLGRLLEHTTRGLAYADERDGDRSIENVLLSRTDSETSYRRTAMEQLLCGLCSELPERTADGVLWLLPLPTGAPDDPRWDGWPEGVRTTEPPVCLQHATPPRAGVGHRVFYAAEAELVGVHGTLHPAPGVLAAPVDRMLRFDDPRMHWMLAHSYVRQLHRLTPANGQGRTR</sequence>